<accession>A0A401FVE0</accession>
<keyword evidence="5" id="KW-0762">Sugar transport</keyword>
<organism evidence="5 6">
    <name type="scientific">Desulfonema ishimotonii</name>
    <dbReference type="NCBI Taxonomy" id="45657"/>
    <lineage>
        <taxon>Bacteria</taxon>
        <taxon>Pseudomonadati</taxon>
        <taxon>Thermodesulfobacteriota</taxon>
        <taxon>Desulfobacteria</taxon>
        <taxon>Desulfobacterales</taxon>
        <taxon>Desulfococcaceae</taxon>
        <taxon>Desulfonema</taxon>
    </lineage>
</organism>
<keyword evidence="1 2" id="KW-0732">Signal</keyword>
<feature type="signal peptide" evidence="2">
    <location>
        <begin position="1"/>
        <end position="22"/>
    </location>
</feature>
<dbReference type="Gene3D" id="3.30.1950.10">
    <property type="entry name" value="wza like domain"/>
    <property type="match status" value="1"/>
</dbReference>
<feature type="chain" id="PRO_5019033188" evidence="2">
    <location>
        <begin position="23"/>
        <end position="183"/>
    </location>
</feature>
<evidence type="ECO:0000256" key="2">
    <source>
        <dbReference type="SAM" id="SignalP"/>
    </source>
</evidence>
<dbReference type="EMBL" id="BEXT01000001">
    <property type="protein sequence ID" value="GBC60914.1"/>
    <property type="molecule type" value="Genomic_DNA"/>
</dbReference>
<dbReference type="PANTHER" id="PTHR33619:SF3">
    <property type="entry name" value="POLYSACCHARIDE EXPORT PROTEIN GFCE-RELATED"/>
    <property type="match status" value="1"/>
</dbReference>
<evidence type="ECO:0000259" key="4">
    <source>
        <dbReference type="Pfam" id="PF10531"/>
    </source>
</evidence>
<dbReference type="AlphaFoldDB" id="A0A401FVE0"/>
<dbReference type="GO" id="GO:0015159">
    <property type="term" value="F:polysaccharide transmembrane transporter activity"/>
    <property type="evidence" value="ECO:0007669"/>
    <property type="project" value="InterPro"/>
</dbReference>
<dbReference type="Pfam" id="PF02563">
    <property type="entry name" value="Poly_export"/>
    <property type="match status" value="1"/>
</dbReference>
<evidence type="ECO:0000313" key="6">
    <source>
        <dbReference type="Proteomes" id="UP000288096"/>
    </source>
</evidence>
<protein>
    <submittedName>
        <fullName evidence="5">Sugar transporter</fullName>
    </submittedName>
</protein>
<dbReference type="InterPro" id="IPR003715">
    <property type="entry name" value="Poly_export_N"/>
</dbReference>
<dbReference type="InterPro" id="IPR049712">
    <property type="entry name" value="Poly_export"/>
</dbReference>
<comment type="caution">
    <text evidence="5">The sequence shown here is derived from an EMBL/GenBank/DDBJ whole genome shotgun (WGS) entry which is preliminary data.</text>
</comment>
<dbReference type="InterPro" id="IPR019554">
    <property type="entry name" value="Soluble_ligand-bd"/>
</dbReference>
<name>A0A401FVE0_9BACT</name>
<gene>
    <name evidence="5" type="ORF">DENIS_1874</name>
</gene>
<keyword evidence="5" id="KW-0813">Transport</keyword>
<evidence type="ECO:0000256" key="1">
    <source>
        <dbReference type="ARBA" id="ARBA00022729"/>
    </source>
</evidence>
<dbReference type="Gene3D" id="3.10.560.10">
    <property type="entry name" value="Outer membrane lipoprotein wza domain like"/>
    <property type="match status" value="1"/>
</dbReference>
<dbReference type="OrthoDB" id="193635at2"/>
<sequence length="183" mass="20269">MKKRWFSVCVVMLVFMAGAAGAEEAFRIGPGDVLEISVWRDESLSRKVVVPPDGIISFPLIGDIAETRLTVRELRTVLTQKLAEYVPDATVTVMLLEIRSLNAYVIGKVNRPGEYPVSMDTSVMQLLSMAGGLNPFASEKKIHVLRQTDGKTRKIPFNYKEVLKGINLGQNILLQRGDVIVVP</sequence>
<dbReference type="Pfam" id="PF10531">
    <property type="entry name" value="SLBB"/>
    <property type="match status" value="1"/>
</dbReference>
<reference evidence="6" key="2">
    <citation type="submission" date="2019-01" db="EMBL/GenBank/DDBJ databases">
        <title>Genome sequence of Desulfonema ishimotonii strain Tokyo 01.</title>
        <authorList>
            <person name="Fukui M."/>
        </authorList>
    </citation>
    <scope>NUCLEOTIDE SEQUENCE [LARGE SCALE GENOMIC DNA]</scope>
    <source>
        <strain evidence="6">Tokyo 01</strain>
    </source>
</reference>
<evidence type="ECO:0000259" key="3">
    <source>
        <dbReference type="Pfam" id="PF02563"/>
    </source>
</evidence>
<proteinExistence type="predicted"/>
<dbReference type="Proteomes" id="UP000288096">
    <property type="component" value="Unassembled WGS sequence"/>
</dbReference>
<feature type="domain" description="Polysaccharide export protein N-terminal" evidence="3">
    <location>
        <begin position="22"/>
        <end position="95"/>
    </location>
</feature>
<dbReference type="RefSeq" id="WP_124328266.1">
    <property type="nucleotide sequence ID" value="NZ_BEXT01000001.1"/>
</dbReference>
<reference evidence="6" key="1">
    <citation type="submission" date="2017-11" db="EMBL/GenBank/DDBJ databases">
        <authorList>
            <person name="Watanabe M."/>
            <person name="Kojima H."/>
        </authorList>
    </citation>
    <scope>NUCLEOTIDE SEQUENCE [LARGE SCALE GENOMIC DNA]</scope>
    <source>
        <strain evidence="6">Tokyo 01</strain>
    </source>
</reference>
<feature type="domain" description="Soluble ligand binding" evidence="4">
    <location>
        <begin position="103"/>
        <end position="155"/>
    </location>
</feature>
<keyword evidence="6" id="KW-1185">Reference proteome</keyword>
<evidence type="ECO:0000313" key="5">
    <source>
        <dbReference type="EMBL" id="GBC60914.1"/>
    </source>
</evidence>
<dbReference type="PANTHER" id="PTHR33619">
    <property type="entry name" value="POLYSACCHARIDE EXPORT PROTEIN GFCE-RELATED"/>
    <property type="match status" value="1"/>
</dbReference>